<name>A0A2Y8ZPI4_9MICO</name>
<dbReference type="InterPro" id="IPR036259">
    <property type="entry name" value="MFS_trans_sf"/>
</dbReference>
<evidence type="ECO:0000256" key="3">
    <source>
        <dbReference type="ARBA" id="ARBA00022989"/>
    </source>
</evidence>
<dbReference type="AlphaFoldDB" id="A0A2Y8ZPI4"/>
<dbReference type="PANTHER" id="PTHR23542:SF1">
    <property type="entry name" value="MAJOR FACILITATOR SUPERFAMILY (MFS) PROFILE DOMAIN-CONTAINING PROTEIN"/>
    <property type="match status" value="1"/>
</dbReference>
<keyword evidence="8" id="KW-1185">Reference proteome</keyword>
<feature type="transmembrane region" description="Helical" evidence="5">
    <location>
        <begin position="299"/>
        <end position="322"/>
    </location>
</feature>
<dbReference type="EMBL" id="UESZ01000001">
    <property type="protein sequence ID" value="SSA34240.1"/>
    <property type="molecule type" value="Genomic_DNA"/>
</dbReference>
<organism evidence="7 8">
    <name type="scientific">Branchiibius hedensis</name>
    <dbReference type="NCBI Taxonomy" id="672460"/>
    <lineage>
        <taxon>Bacteria</taxon>
        <taxon>Bacillati</taxon>
        <taxon>Actinomycetota</taxon>
        <taxon>Actinomycetes</taxon>
        <taxon>Micrococcales</taxon>
        <taxon>Dermacoccaceae</taxon>
        <taxon>Branchiibius</taxon>
    </lineage>
</organism>
<dbReference type="RefSeq" id="WP_281268893.1">
    <property type="nucleotide sequence ID" value="NZ_QGDN01000001.1"/>
</dbReference>
<reference evidence="8" key="1">
    <citation type="submission" date="2016-10" db="EMBL/GenBank/DDBJ databases">
        <authorList>
            <person name="Varghese N."/>
            <person name="Submissions S."/>
        </authorList>
    </citation>
    <scope>NUCLEOTIDE SEQUENCE [LARGE SCALE GENOMIC DNA]</scope>
    <source>
        <strain evidence="8">DSM 22951</strain>
    </source>
</reference>
<protein>
    <submittedName>
        <fullName evidence="7">Predicted arabinose efflux permease, MFS family</fullName>
    </submittedName>
</protein>
<feature type="transmembrane region" description="Helical" evidence="5">
    <location>
        <begin position="240"/>
        <end position="264"/>
    </location>
</feature>
<sequence length="402" mass="41524">MNAYRRLLALPGARSFVVSAAVGRLGNAMFGVAIVAMISGRTGSYGLAGAVSAVGLIVFAITAVIVGRLIDTHGQRTIALPLVAWGVSWSIMTVLASVLSWPTWTLFVTYSLSAIVVEIGTMSRARWVHLAPDDQRHAAMALEQVADEISFVIGPALAAALATILFPESGFILAVVLYASGTVLLMANRRTEPPARAEHVHQPTLAIAQPGIQVLAVCLFLVGVIFGSNEIVTIAVSKQFGHASLAGIVLGTFALGSAIAALGFGSRTVRMPMRRVLLASALILVVMQAPILLAHSVGVLAVLMFLAGLAAAPALVTSMNLTQQLIPVHQINEALSVVLTAMLVGVAAGSAVGGVVADHVTGAHAYLVPLLAGALLALTAALGQRTLAHPREGVAADYIETV</sequence>
<dbReference type="GO" id="GO:0022857">
    <property type="term" value="F:transmembrane transporter activity"/>
    <property type="evidence" value="ECO:0007669"/>
    <property type="project" value="InterPro"/>
</dbReference>
<dbReference type="InterPro" id="IPR011701">
    <property type="entry name" value="MFS"/>
</dbReference>
<comment type="subcellular location">
    <subcellularLocation>
        <location evidence="1">Cell membrane</location>
        <topology evidence="1">Multi-pass membrane protein</topology>
    </subcellularLocation>
</comment>
<evidence type="ECO:0000259" key="6">
    <source>
        <dbReference type="PROSITE" id="PS50850"/>
    </source>
</evidence>
<evidence type="ECO:0000256" key="4">
    <source>
        <dbReference type="ARBA" id="ARBA00023136"/>
    </source>
</evidence>
<feature type="transmembrane region" description="Helical" evidence="5">
    <location>
        <begin position="207"/>
        <end position="228"/>
    </location>
</feature>
<keyword evidence="4 5" id="KW-0472">Membrane</keyword>
<keyword evidence="3 5" id="KW-1133">Transmembrane helix</keyword>
<evidence type="ECO:0000256" key="5">
    <source>
        <dbReference type="SAM" id="Phobius"/>
    </source>
</evidence>
<dbReference type="PANTHER" id="PTHR23542">
    <property type="match status" value="1"/>
</dbReference>
<dbReference type="GO" id="GO:0005886">
    <property type="term" value="C:plasma membrane"/>
    <property type="evidence" value="ECO:0007669"/>
    <property type="project" value="UniProtKB-SubCell"/>
</dbReference>
<feature type="transmembrane region" description="Helical" evidence="5">
    <location>
        <begin position="45"/>
        <end position="66"/>
    </location>
</feature>
<proteinExistence type="predicted"/>
<feature type="transmembrane region" description="Helical" evidence="5">
    <location>
        <begin position="21"/>
        <end position="39"/>
    </location>
</feature>
<dbReference type="Gene3D" id="1.20.1250.20">
    <property type="entry name" value="MFS general substrate transporter like domains"/>
    <property type="match status" value="1"/>
</dbReference>
<feature type="domain" description="Major facilitator superfamily (MFS) profile" evidence="6">
    <location>
        <begin position="211"/>
        <end position="402"/>
    </location>
</feature>
<evidence type="ECO:0000256" key="1">
    <source>
        <dbReference type="ARBA" id="ARBA00004651"/>
    </source>
</evidence>
<gene>
    <name evidence="7" type="ORF">SAMN04489750_1547</name>
</gene>
<dbReference type="InterPro" id="IPR020846">
    <property type="entry name" value="MFS_dom"/>
</dbReference>
<feature type="transmembrane region" description="Helical" evidence="5">
    <location>
        <begin position="363"/>
        <end position="382"/>
    </location>
</feature>
<feature type="transmembrane region" description="Helical" evidence="5">
    <location>
        <begin position="334"/>
        <end position="357"/>
    </location>
</feature>
<evidence type="ECO:0000313" key="8">
    <source>
        <dbReference type="Proteomes" id="UP000250028"/>
    </source>
</evidence>
<evidence type="ECO:0000313" key="7">
    <source>
        <dbReference type="EMBL" id="SSA34240.1"/>
    </source>
</evidence>
<feature type="transmembrane region" description="Helical" evidence="5">
    <location>
        <begin position="171"/>
        <end position="187"/>
    </location>
</feature>
<dbReference type="PROSITE" id="PS50850">
    <property type="entry name" value="MFS"/>
    <property type="match status" value="1"/>
</dbReference>
<dbReference type="Pfam" id="PF07690">
    <property type="entry name" value="MFS_1"/>
    <property type="match status" value="1"/>
</dbReference>
<evidence type="ECO:0000256" key="2">
    <source>
        <dbReference type="ARBA" id="ARBA00022692"/>
    </source>
</evidence>
<dbReference type="SUPFAM" id="SSF103473">
    <property type="entry name" value="MFS general substrate transporter"/>
    <property type="match status" value="1"/>
</dbReference>
<dbReference type="Proteomes" id="UP000250028">
    <property type="component" value="Unassembled WGS sequence"/>
</dbReference>
<feature type="transmembrane region" description="Helical" evidence="5">
    <location>
        <begin position="276"/>
        <end position="293"/>
    </location>
</feature>
<accession>A0A2Y8ZPI4</accession>
<feature type="transmembrane region" description="Helical" evidence="5">
    <location>
        <begin position="78"/>
        <end position="101"/>
    </location>
</feature>
<keyword evidence="2 5" id="KW-0812">Transmembrane</keyword>